<keyword evidence="3" id="KW-1185">Reference proteome</keyword>
<evidence type="ECO:0000313" key="3">
    <source>
        <dbReference type="Proteomes" id="UP000749471"/>
    </source>
</evidence>
<dbReference type="RefSeq" id="WP_216519161.1">
    <property type="nucleotide sequence ID" value="NZ_JAHLPM010000007.1"/>
</dbReference>
<protein>
    <submittedName>
        <fullName evidence="2">Uncharacterized protein</fullName>
    </submittedName>
</protein>
<proteinExistence type="predicted"/>
<evidence type="ECO:0000256" key="1">
    <source>
        <dbReference type="SAM" id="Phobius"/>
    </source>
</evidence>
<keyword evidence="1" id="KW-0812">Transmembrane</keyword>
<dbReference type="EMBL" id="JAHLPM010000007">
    <property type="protein sequence ID" value="MBU5438227.1"/>
    <property type="molecule type" value="Genomic_DNA"/>
</dbReference>
<dbReference type="Proteomes" id="UP000749471">
    <property type="component" value="Unassembled WGS sequence"/>
</dbReference>
<gene>
    <name evidence="2" type="ORF">KQI42_09415</name>
</gene>
<name>A0ABS6E5P2_9FIRM</name>
<keyword evidence="1" id="KW-0472">Membrane</keyword>
<comment type="caution">
    <text evidence="2">The sequence shown here is derived from an EMBL/GenBank/DDBJ whole genome shotgun (WGS) entry which is preliminary data.</text>
</comment>
<feature type="transmembrane region" description="Helical" evidence="1">
    <location>
        <begin position="7"/>
        <end position="27"/>
    </location>
</feature>
<evidence type="ECO:0000313" key="2">
    <source>
        <dbReference type="EMBL" id="MBU5438227.1"/>
    </source>
</evidence>
<keyword evidence="1" id="KW-1133">Transmembrane helix</keyword>
<reference evidence="2 3" key="1">
    <citation type="submission" date="2021-06" db="EMBL/GenBank/DDBJ databases">
        <authorList>
            <person name="Sun Q."/>
            <person name="Li D."/>
        </authorList>
    </citation>
    <scope>NUCLEOTIDE SEQUENCE [LARGE SCALE GENOMIC DNA]</scope>
    <source>
        <strain evidence="2 3">MSJ-40</strain>
    </source>
</reference>
<accession>A0ABS6E5P2</accession>
<sequence length="54" mass="6380">MVCKINLKRAIIIFMALLLVVVGFIWYKEQKTNKEVPKKAKFVETIIERGDYYS</sequence>
<organism evidence="2 3">
    <name type="scientific">Tissierella simiarum</name>
    <dbReference type="NCBI Taxonomy" id="2841534"/>
    <lineage>
        <taxon>Bacteria</taxon>
        <taxon>Bacillati</taxon>
        <taxon>Bacillota</taxon>
        <taxon>Tissierellia</taxon>
        <taxon>Tissierellales</taxon>
        <taxon>Tissierellaceae</taxon>
        <taxon>Tissierella</taxon>
    </lineage>
</organism>